<name>A0AAV1IHV5_9CHLO</name>
<dbReference type="Proteomes" id="UP001314263">
    <property type="component" value="Unassembled WGS sequence"/>
</dbReference>
<sequence length="700" mass="76307">MAELLQCIKSCDLLAEDAEQCLEAACSAACTVIHGDLPSFPHFPVWAAILLSVFLIPLTGLFAGLTIGLLSLDNVGLRILVEGGDPKERQFAKTILPMRKRGNLLLCTLLLGNTLTNCALSILLADLTTGAIGLATSTFIIVIFGEIMPQSICTRHGLEVGARCIWLVRLFMIIFAPITFPISLLLDKWLGRDIGTVYSQEELKRLIDIHVTDADAQAESGLTVADRRLLIGALEYKEKRVKDVMTALEHCFLLEERSRLNFSTMLAIYKSGFTRIPVYSGVRQNITGVLYVKDLILIDPDDNTELGSVLAFRGRNATYVREDVKLDVVFKEFMSSANHMLLVQGALNGGPEANSAASVCGLITLEDVMEELIGAEILDESDIYEDVNRRLLRRDRERADIASYLAMFEHKLHATALSSSEVAAVSAYLVLNVEEFAPLLGPHDMPLKGLISSAEIVEHDVSQEDPSQTSPPELVTSSLPADHGLSPRSERRQSHESIMAREGTEDPKLMLYERGISSDVFTVILQGKALICDLTNGDEGFELELGPWSTLGNRSLSSDSYIPDFTAVALNTAPFRMLRIRRTAFRAALEATQLSGVVGYQRARTVCQAGRGMSAFDGVQGSQVADISSRGVATQAGTVRSSPSASLNTPHNSVSSTGMEMHVRQHDLDTRRNQKASPAEGTGSTEEESDQQPLLRPCGG</sequence>
<proteinExistence type="predicted"/>
<keyword evidence="11" id="KW-1185">Reference proteome</keyword>
<dbReference type="InterPro" id="IPR045095">
    <property type="entry name" value="ACDP"/>
</dbReference>
<dbReference type="Pfam" id="PF01595">
    <property type="entry name" value="CNNM"/>
    <property type="match status" value="1"/>
</dbReference>
<evidence type="ECO:0000256" key="4">
    <source>
        <dbReference type="ARBA" id="ARBA00022989"/>
    </source>
</evidence>
<evidence type="ECO:0000313" key="11">
    <source>
        <dbReference type="Proteomes" id="UP001314263"/>
    </source>
</evidence>
<dbReference type="InterPro" id="IPR002550">
    <property type="entry name" value="CNNM"/>
</dbReference>
<dbReference type="Pfam" id="PF25562">
    <property type="entry name" value="CNBH_CNNM2_C"/>
    <property type="match status" value="1"/>
</dbReference>
<dbReference type="InterPro" id="IPR046342">
    <property type="entry name" value="CBS_dom_sf"/>
</dbReference>
<keyword evidence="5 6" id="KW-0472">Membrane</keyword>
<dbReference type="EMBL" id="CAUYUE010000015">
    <property type="protein sequence ID" value="CAK0786684.1"/>
    <property type="molecule type" value="Genomic_DNA"/>
</dbReference>
<feature type="domain" description="CNNM transmembrane" evidence="9">
    <location>
        <begin position="41"/>
        <end position="227"/>
    </location>
</feature>
<organism evidence="10 11">
    <name type="scientific">Coccomyxa viridis</name>
    <dbReference type="NCBI Taxonomy" id="1274662"/>
    <lineage>
        <taxon>Eukaryota</taxon>
        <taxon>Viridiplantae</taxon>
        <taxon>Chlorophyta</taxon>
        <taxon>core chlorophytes</taxon>
        <taxon>Trebouxiophyceae</taxon>
        <taxon>Trebouxiophyceae incertae sedis</taxon>
        <taxon>Coccomyxaceae</taxon>
        <taxon>Coccomyxa</taxon>
    </lineage>
</organism>
<dbReference type="Gene3D" id="3.10.580.10">
    <property type="entry name" value="CBS-domain"/>
    <property type="match status" value="1"/>
</dbReference>
<evidence type="ECO:0000256" key="7">
    <source>
        <dbReference type="SAM" id="MobiDB-lite"/>
    </source>
</evidence>
<feature type="region of interest" description="Disordered" evidence="7">
    <location>
        <begin position="460"/>
        <end position="502"/>
    </location>
</feature>
<dbReference type="AlphaFoldDB" id="A0AAV1IHV5"/>
<feature type="transmembrane region" description="Helical" evidence="8">
    <location>
        <begin position="164"/>
        <end position="186"/>
    </location>
</feature>
<dbReference type="GO" id="GO:0016020">
    <property type="term" value="C:membrane"/>
    <property type="evidence" value="ECO:0007669"/>
    <property type="project" value="UniProtKB-SubCell"/>
</dbReference>
<dbReference type="PROSITE" id="PS51846">
    <property type="entry name" value="CNNM"/>
    <property type="match status" value="1"/>
</dbReference>
<evidence type="ECO:0000256" key="8">
    <source>
        <dbReference type="SAM" id="Phobius"/>
    </source>
</evidence>
<keyword evidence="2 6" id="KW-0812">Transmembrane</keyword>
<feature type="transmembrane region" description="Helical" evidence="8">
    <location>
        <begin position="131"/>
        <end position="152"/>
    </location>
</feature>
<evidence type="ECO:0000313" key="10">
    <source>
        <dbReference type="EMBL" id="CAK0786684.1"/>
    </source>
</evidence>
<evidence type="ECO:0000259" key="9">
    <source>
        <dbReference type="PROSITE" id="PS51846"/>
    </source>
</evidence>
<feature type="compositionally biased region" description="Basic and acidic residues" evidence="7">
    <location>
        <begin position="488"/>
        <end position="502"/>
    </location>
</feature>
<dbReference type="GO" id="GO:0010960">
    <property type="term" value="P:magnesium ion homeostasis"/>
    <property type="evidence" value="ECO:0007669"/>
    <property type="project" value="InterPro"/>
</dbReference>
<evidence type="ECO:0000256" key="1">
    <source>
        <dbReference type="ARBA" id="ARBA00004141"/>
    </source>
</evidence>
<protein>
    <recommendedName>
        <fullName evidence="9">CNNM transmembrane domain-containing protein</fullName>
    </recommendedName>
</protein>
<feature type="compositionally biased region" description="Basic and acidic residues" evidence="7">
    <location>
        <begin position="661"/>
        <end position="672"/>
    </location>
</feature>
<reference evidence="10 11" key="1">
    <citation type="submission" date="2023-10" db="EMBL/GenBank/DDBJ databases">
        <authorList>
            <person name="Maclean D."/>
            <person name="Macfadyen A."/>
        </authorList>
    </citation>
    <scope>NUCLEOTIDE SEQUENCE [LARGE SCALE GENOMIC DNA]</scope>
</reference>
<gene>
    <name evidence="10" type="ORF">CVIRNUC_009898</name>
</gene>
<feature type="transmembrane region" description="Helical" evidence="8">
    <location>
        <begin position="45"/>
        <end position="70"/>
    </location>
</feature>
<dbReference type="SUPFAM" id="SSF54631">
    <property type="entry name" value="CBS-domain pair"/>
    <property type="match status" value="1"/>
</dbReference>
<feature type="compositionally biased region" description="Polar residues" evidence="7">
    <location>
        <begin position="464"/>
        <end position="479"/>
    </location>
</feature>
<feature type="transmembrane region" description="Helical" evidence="8">
    <location>
        <begin position="103"/>
        <end position="125"/>
    </location>
</feature>
<keyword evidence="3" id="KW-0677">Repeat</keyword>
<feature type="region of interest" description="Disordered" evidence="7">
    <location>
        <begin position="634"/>
        <end position="700"/>
    </location>
</feature>
<dbReference type="PANTHER" id="PTHR12064">
    <property type="entry name" value="METAL TRANSPORTER CNNM"/>
    <property type="match status" value="1"/>
</dbReference>
<feature type="compositionally biased region" description="Polar residues" evidence="7">
    <location>
        <begin position="634"/>
        <end position="658"/>
    </location>
</feature>
<evidence type="ECO:0000256" key="2">
    <source>
        <dbReference type="ARBA" id="ARBA00022692"/>
    </source>
</evidence>
<comment type="caution">
    <text evidence="10">The sequence shown here is derived from an EMBL/GenBank/DDBJ whole genome shotgun (WGS) entry which is preliminary data.</text>
</comment>
<comment type="subcellular location">
    <subcellularLocation>
        <location evidence="1">Membrane</location>
        <topology evidence="1">Multi-pass membrane protein</topology>
    </subcellularLocation>
</comment>
<evidence type="ECO:0000256" key="3">
    <source>
        <dbReference type="ARBA" id="ARBA00022737"/>
    </source>
</evidence>
<dbReference type="CDD" id="cd04590">
    <property type="entry name" value="CBS_pair_CorC_HlyC_assoc"/>
    <property type="match status" value="1"/>
</dbReference>
<dbReference type="FunFam" id="3.10.580.10:FF:000006">
    <property type="entry name" value="DUF21 and CBS domain protein"/>
    <property type="match status" value="1"/>
</dbReference>
<dbReference type="PANTHER" id="PTHR12064:SF94">
    <property type="entry name" value="UNEXTENDED PROTEIN"/>
    <property type="match status" value="1"/>
</dbReference>
<accession>A0AAV1IHV5</accession>
<evidence type="ECO:0000256" key="6">
    <source>
        <dbReference type="PROSITE-ProRule" id="PRU01193"/>
    </source>
</evidence>
<evidence type="ECO:0000256" key="5">
    <source>
        <dbReference type="ARBA" id="ARBA00023136"/>
    </source>
</evidence>
<dbReference type="InterPro" id="IPR044751">
    <property type="entry name" value="Ion_transp-like_CBS"/>
</dbReference>
<keyword evidence="4 6" id="KW-1133">Transmembrane helix</keyword>